<dbReference type="STRING" id="870482.SAMN04487987_109159"/>
<dbReference type="InterPro" id="IPR014105">
    <property type="entry name" value="Carotenoid/retinoid_OxRdtase"/>
</dbReference>
<evidence type="ECO:0000313" key="7">
    <source>
        <dbReference type="EMBL" id="SFD32677.1"/>
    </source>
</evidence>
<comment type="similarity">
    <text evidence="2 5">Belongs to the carotenoid/retinoid oxidoreductase family.</text>
</comment>
<keyword evidence="3 5" id="KW-0125">Carotenoid biosynthesis</keyword>
<dbReference type="SUPFAM" id="SSF51905">
    <property type="entry name" value="FAD/NAD(P)-binding domain"/>
    <property type="match status" value="1"/>
</dbReference>
<name>A0A1I1REX6_9FLAO</name>
<keyword evidence="4 5" id="KW-0560">Oxidoreductase</keyword>
<evidence type="ECO:0000256" key="2">
    <source>
        <dbReference type="ARBA" id="ARBA00006046"/>
    </source>
</evidence>
<evidence type="ECO:0000256" key="1">
    <source>
        <dbReference type="ARBA" id="ARBA00004829"/>
    </source>
</evidence>
<keyword evidence="8" id="KW-1185">Reference proteome</keyword>
<dbReference type="InterPro" id="IPR002937">
    <property type="entry name" value="Amino_oxidase"/>
</dbReference>
<gene>
    <name evidence="7" type="ORF">SAMN04487987_109159</name>
</gene>
<dbReference type="PANTHER" id="PTHR43734:SF1">
    <property type="entry name" value="PHYTOENE DESATURASE"/>
    <property type="match status" value="1"/>
</dbReference>
<dbReference type="Proteomes" id="UP000199439">
    <property type="component" value="Unassembled WGS sequence"/>
</dbReference>
<evidence type="ECO:0000256" key="5">
    <source>
        <dbReference type="RuleBase" id="RU362075"/>
    </source>
</evidence>
<dbReference type="OrthoDB" id="9774675at2"/>
<sequence length="490" mass="55512">MKATVNIIGSGFSSLASACYLAKAGYDVTIFEKNKTIGGRARQLQIQGFTFDIGPTWYWMPDVFERFFSDFNKKPSDYYTLEKLNPAYSVYFGKDDFITIEDTLEKIIIAFEKEEPGSSKKLKTFIEQAKNNYDIAIKDLVYNPGVSPLELITPATIAKINQFFSTIKKDVRKSFKNDRLVKILEFPVLFLGAKPSDTPSFYSFMNYADFGLGTFHPKKGMYQVILAIEKLAKSLGVKIKTESPVDSIIVKNKKAVGLESNGTKYYSDVVVSGADYHHTETLIDKSLRQYTESYWQKKTFAPSSLLFYVGFNKKLKNVNHHTLFFDVDFDIHAEAIYDNPKWPENPLFYASFPSITDKHVAPEGKEAGIFLIPLAPGLEDTPELRATYFNKIIDRFEELTSQNVKDHVMFKESFCINDFIKDYNSYKGNAYGMANTLLQTAFLRPKLKSKKVDNLFFTGQLTVPGPGVPPSLISGKLVADLVTKHHEILV</sequence>
<protein>
    <submittedName>
        <fullName evidence="7">Phytoene desaturase</fullName>
    </submittedName>
</protein>
<dbReference type="InterPro" id="IPR036188">
    <property type="entry name" value="FAD/NAD-bd_sf"/>
</dbReference>
<accession>A0A1I1REX6</accession>
<feature type="domain" description="Amine oxidase" evidence="6">
    <location>
        <begin position="15"/>
        <end position="482"/>
    </location>
</feature>
<dbReference type="EMBL" id="FOMI01000009">
    <property type="protein sequence ID" value="SFD32677.1"/>
    <property type="molecule type" value="Genomic_DNA"/>
</dbReference>
<evidence type="ECO:0000256" key="4">
    <source>
        <dbReference type="ARBA" id="ARBA00023002"/>
    </source>
</evidence>
<dbReference type="Gene3D" id="3.50.50.60">
    <property type="entry name" value="FAD/NAD(P)-binding domain"/>
    <property type="match status" value="2"/>
</dbReference>
<dbReference type="GO" id="GO:0016117">
    <property type="term" value="P:carotenoid biosynthetic process"/>
    <property type="evidence" value="ECO:0007669"/>
    <property type="project" value="UniProtKB-KW"/>
</dbReference>
<evidence type="ECO:0000256" key="3">
    <source>
        <dbReference type="ARBA" id="ARBA00022746"/>
    </source>
</evidence>
<proteinExistence type="inferred from homology"/>
<evidence type="ECO:0000313" key="8">
    <source>
        <dbReference type="Proteomes" id="UP000199439"/>
    </source>
</evidence>
<organism evidence="7 8">
    <name type="scientific">Algibacter pectinivorans</name>
    <dbReference type="NCBI Taxonomy" id="870482"/>
    <lineage>
        <taxon>Bacteria</taxon>
        <taxon>Pseudomonadati</taxon>
        <taxon>Bacteroidota</taxon>
        <taxon>Flavobacteriia</taxon>
        <taxon>Flavobacteriales</taxon>
        <taxon>Flavobacteriaceae</taxon>
        <taxon>Algibacter</taxon>
    </lineage>
</organism>
<dbReference type="RefSeq" id="WP_092853049.1">
    <property type="nucleotide sequence ID" value="NZ_FOMI01000009.1"/>
</dbReference>
<dbReference type="PROSITE" id="PS51257">
    <property type="entry name" value="PROKAR_LIPOPROTEIN"/>
    <property type="match status" value="1"/>
</dbReference>
<comment type="pathway">
    <text evidence="1 5">Carotenoid biosynthesis.</text>
</comment>
<dbReference type="GO" id="GO:0016491">
    <property type="term" value="F:oxidoreductase activity"/>
    <property type="evidence" value="ECO:0007669"/>
    <property type="project" value="UniProtKB-KW"/>
</dbReference>
<dbReference type="PANTHER" id="PTHR43734">
    <property type="entry name" value="PHYTOENE DESATURASE"/>
    <property type="match status" value="1"/>
</dbReference>
<evidence type="ECO:0000259" key="6">
    <source>
        <dbReference type="Pfam" id="PF01593"/>
    </source>
</evidence>
<dbReference type="AlphaFoldDB" id="A0A1I1REX6"/>
<reference evidence="8" key="1">
    <citation type="submission" date="2016-10" db="EMBL/GenBank/DDBJ databases">
        <authorList>
            <person name="Varghese N."/>
            <person name="Submissions S."/>
        </authorList>
    </citation>
    <scope>NUCLEOTIDE SEQUENCE [LARGE SCALE GENOMIC DNA]</scope>
    <source>
        <strain evidence="8">DSM 25730</strain>
    </source>
</reference>
<dbReference type="Pfam" id="PF01593">
    <property type="entry name" value="Amino_oxidase"/>
    <property type="match status" value="1"/>
</dbReference>
<dbReference type="NCBIfam" id="TIGR02734">
    <property type="entry name" value="crtI_fam"/>
    <property type="match status" value="1"/>
</dbReference>